<protein>
    <submittedName>
        <fullName evidence="2">ATP synthase F0 subunit 8</fullName>
    </submittedName>
</protein>
<organism evidence="2">
    <name type="scientific">Praticolella mexicana</name>
    <dbReference type="NCBI Taxonomy" id="882625"/>
    <lineage>
        <taxon>Eukaryota</taxon>
        <taxon>Metazoa</taxon>
        <taxon>Spiralia</taxon>
        <taxon>Lophotrochozoa</taxon>
        <taxon>Mollusca</taxon>
        <taxon>Gastropoda</taxon>
        <taxon>Heterobranchia</taxon>
        <taxon>Euthyneura</taxon>
        <taxon>Panpulmonata</taxon>
        <taxon>Eupulmonata</taxon>
        <taxon>Stylommatophora</taxon>
        <taxon>Helicina</taxon>
        <taxon>Helicoidea</taxon>
        <taxon>Polygyridae</taxon>
        <taxon>Praticolella</taxon>
    </lineage>
</organism>
<feature type="transmembrane region" description="Helical" evidence="1">
    <location>
        <begin position="6"/>
        <end position="27"/>
    </location>
</feature>
<dbReference type="EMBL" id="KX240084">
    <property type="protein sequence ID" value="APD28032.1"/>
    <property type="molecule type" value="Genomic_DNA"/>
</dbReference>
<geneLocation type="mitochondrion" evidence="2"/>
<keyword evidence="2" id="KW-0496">Mitochondrion</keyword>
<gene>
    <name evidence="2" type="primary">ATP8</name>
</gene>
<sequence length="51" mass="5891">MPQLSPHSLMILGLFFLMVYLTILLTISSRKPLKLLPKTYQPHSNSLIFTF</sequence>
<keyword evidence="1" id="KW-1133">Transmembrane helix</keyword>
<proteinExistence type="predicted"/>
<keyword evidence="1" id="KW-0472">Membrane</keyword>
<name>A0A1J0MRI1_9EUPU</name>
<reference evidence="2" key="1">
    <citation type="journal article" date="2016" name="Zookeys">
        <title>Two complete mitochondrial genomes from Praticolella mexicana Perez, 2011 (Polygyridae) and gene order evolution in Helicoidea (Mollusca, Gastropoda).</title>
        <authorList>
            <person name="Minton R.L."/>
            <person name="Cruz M.A."/>
            <person name="Farman M.L."/>
            <person name="Perez K.E."/>
        </authorList>
    </citation>
    <scope>NUCLEOTIDE SEQUENCE</scope>
</reference>
<dbReference type="GeneID" id="30514170"/>
<dbReference type="AlphaFoldDB" id="A0A1J0MRI1"/>
<evidence type="ECO:0000313" key="2">
    <source>
        <dbReference type="EMBL" id="APD28032.1"/>
    </source>
</evidence>
<dbReference type="RefSeq" id="YP_009328191.1">
    <property type="nucleotide sequence ID" value="NC_032079.1"/>
</dbReference>
<evidence type="ECO:0000256" key="1">
    <source>
        <dbReference type="SAM" id="Phobius"/>
    </source>
</evidence>
<keyword evidence="1" id="KW-0812">Transmembrane</keyword>
<accession>A0A1J0MRI1</accession>
<dbReference type="CTD" id="4509"/>